<dbReference type="SUPFAM" id="SSF52540">
    <property type="entry name" value="P-loop containing nucleoside triphosphate hydrolases"/>
    <property type="match status" value="1"/>
</dbReference>
<dbReference type="SMART" id="SM00382">
    <property type="entry name" value="AAA"/>
    <property type="match status" value="1"/>
</dbReference>
<dbReference type="Pfam" id="PF00005">
    <property type="entry name" value="ABC_tran"/>
    <property type="match status" value="1"/>
</dbReference>
<evidence type="ECO:0000313" key="5">
    <source>
        <dbReference type="EMBL" id="SVA14647.1"/>
    </source>
</evidence>
<dbReference type="InterPro" id="IPR003593">
    <property type="entry name" value="AAA+_ATPase"/>
</dbReference>
<evidence type="ECO:0000256" key="3">
    <source>
        <dbReference type="SAM" id="MobiDB-lite"/>
    </source>
</evidence>
<evidence type="ECO:0000256" key="2">
    <source>
        <dbReference type="ARBA" id="ARBA00022840"/>
    </source>
</evidence>
<dbReference type="InterPro" id="IPR027417">
    <property type="entry name" value="P-loop_NTPase"/>
</dbReference>
<dbReference type="AlphaFoldDB" id="A0A381TIP6"/>
<proteinExistence type="predicted"/>
<evidence type="ECO:0000259" key="4">
    <source>
        <dbReference type="PROSITE" id="PS50893"/>
    </source>
</evidence>
<keyword evidence="2" id="KW-0067">ATP-binding</keyword>
<dbReference type="EMBL" id="UINC01004483">
    <property type="protein sequence ID" value="SVA14647.1"/>
    <property type="molecule type" value="Genomic_DNA"/>
</dbReference>
<dbReference type="PANTHER" id="PTHR43158:SF2">
    <property type="entry name" value="SKFA PEPTIDE EXPORT ATP-BINDING PROTEIN SKFE"/>
    <property type="match status" value="1"/>
</dbReference>
<evidence type="ECO:0000256" key="1">
    <source>
        <dbReference type="ARBA" id="ARBA00022741"/>
    </source>
</evidence>
<gene>
    <name evidence="5" type="ORF">METZ01_LOCUS67501</name>
</gene>
<protein>
    <recommendedName>
        <fullName evidence="4">ABC transporter domain-containing protein</fullName>
    </recommendedName>
</protein>
<feature type="domain" description="ABC transporter" evidence="4">
    <location>
        <begin position="9"/>
        <end position="236"/>
    </location>
</feature>
<dbReference type="GO" id="GO:0005524">
    <property type="term" value="F:ATP binding"/>
    <property type="evidence" value="ECO:0007669"/>
    <property type="project" value="UniProtKB-KW"/>
</dbReference>
<dbReference type="PANTHER" id="PTHR43158">
    <property type="entry name" value="SKFA PEPTIDE EXPORT ATP-BINDING PROTEIN SKFE"/>
    <property type="match status" value="1"/>
</dbReference>
<feature type="region of interest" description="Disordered" evidence="3">
    <location>
        <begin position="220"/>
        <end position="243"/>
    </location>
</feature>
<dbReference type="GO" id="GO:0016887">
    <property type="term" value="F:ATP hydrolysis activity"/>
    <property type="evidence" value="ECO:0007669"/>
    <property type="project" value="InterPro"/>
</dbReference>
<dbReference type="InterPro" id="IPR003439">
    <property type="entry name" value="ABC_transporter-like_ATP-bd"/>
</dbReference>
<reference evidence="5" key="1">
    <citation type="submission" date="2018-05" db="EMBL/GenBank/DDBJ databases">
        <authorList>
            <person name="Lanie J.A."/>
            <person name="Ng W.-L."/>
            <person name="Kazmierczak K.M."/>
            <person name="Andrzejewski T.M."/>
            <person name="Davidsen T.M."/>
            <person name="Wayne K.J."/>
            <person name="Tettelin H."/>
            <person name="Glass J.I."/>
            <person name="Rusch D."/>
            <person name="Podicherti R."/>
            <person name="Tsui H.-C.T."/>
            <person name="Winkler M.E."/>
        </authorList>
    </citation>
    <scope>NUCLEOTIDE SEQUENCE</scope>
</reference>
<sequence length="243" mass="27447">MDQQLNLVFELKDLKKTYKENTVLSIGRLQFHRGTIYGIVGPIGSGKTTLLNIMAGFDRQSSGTIKYDNNEFKTSWFGKIKQNPEIKLAQLESLPKVNKVSEVVKAIGNESVGQIYPKYLQRGSATSLLDRNVSDLSTGELYLLNMVSAVESDPRVLMIDNYDIFSEKNMGGKFRNKLRQMNKELGTTIVLTASNDQNLKTIASVLIYLDNGHVSKVRTGLNKRSGRRSEPRKFNRTKKRPIR</sequence>
<accession>A0A381TIP6</accession>
<dbReference type="PROSITE" id="PS50893">
    <property type="entry name" value="ABC_TRANSPORTER_2"/>
    <property type="match status" value="1"/>
</dbReference>
<feature type="compositionally biased region" description="Basic residues" evidence="3">
    <location>
        <begin position="234"/>
        <end position="243"/>
    </location>
</feature>
<dbReference type="Gene3D" id="3.40.50.300">
    <property type="entry name" value="P-loop containing nucleotide triphosphate hydrolases"/>
    <property type="match status" value="1"/>
</dbReference>
<keyword evidence="1" id="KW-0547">Nucleotide-binding</keyword>
<organism evidence="5">
    <name type="scientific">marine metagenome</name>
    <dbReference type="NCBI Taxonomy" id="408172"/>
    <lineage>
        <taxon>unclassified sequences</taxon>
        <taxon>metagenomes</taxon>
        <taxon>ecological metagenomes</taxon>
    </lineage>
</organism>
<name>A0A381TIP6_9ZZZZ</name>